<dbReference type="AlphaFoldDB" id="A0A8D8CTQ3"/>
<dbReference type="EMBL" id="HBUE01138106">
    <property type="protein sequence ID" value="CAG6499568.1"/>
    <property type="molecule type" value="Transcribed_RNA"/>
</dbReference>
<proteinExistence type="predicted"/>
<organism evidence="2">
    <name type="scientific">Culex pipiens</name>
    <name type="common">House mosquito</name>
    <dbReference type="NCBI Taxonomy" id="7175"/>
    <lineage>
        <taxon>Eukaryota</taxon>
        <taxon>Metazoa</taxon>
        <taxon>Ecdysozoa</taxon>
        <taxon>Arthropoda</taxon>
        <taxon>Hexapoda</taxon>
        <taxon>Insecta</taxon>
        <taxon>Pterygota</taxon>
        <taxon>Neoptera</taxon>
        <taxon>Endopterygota</taxon>
        <taxon>Diptera</taxon>
        <taxon>Nematocera</taxon>
        <taxon>Culicoidea</taxon>
        <taxon>Culicidae</taxon>
        <taxon>Culicinae</taxon>
        <taxon>Culicini</taxon>
        <taxon>Culex</taxon>
        <taxon>Culex</taxon>
    </lineage>
</organism>
<protein>
    <submittedName>
        <fullName evidence="2">(northern house mosquito) hypothetical protein</fullName>
    </submittedName>
</protein>
<sequence>MDEDLRSLSKRERRWLNNLAVTDDFLKEYRVQITIVKIQQHDQQSEHCGQQSASKHVRAQAAYSEQQHNPGRSRRSVQQSSPSDEVSVRASCSSPRAEED</sequence>
<evidence type="ECO:0000313" key="2">
    <source>
        <dbReference type="EMBL" id="CAG6499568.1"/>
    </source>
</evidence>
<feature type="region of interest" description="Disordered" evidence="1">
    <location>
        <begin position="39"/>
        <end position="100"/>
    </location>
</feature>
<accession>A0A8D8CTQ3</accession>
<reference evidence="2" key="1">
    <citation type="submission" date="2021-05" db="EMBL/GenBank/DDBJ databases">
        <authorList>
            <person name="Alioto T."/>
            <person name="Alioto T."/>
            <person name="Gomez Garrido J."/>
        </authorList>
    </citation>
    <scope>NUCLEOTIDE SEQUENCE</scope>
</reference>
<evidence type="ECO:0000256" key="1">
    <source>
        <dbReference type="SAM" id="MobiDB-lite"/>
    </source>
</evidence>
<name>A0A8D8CTQ3_CULPI</name>